<proteinExistence type="predicted"/>
<dbReference type="InterPro" id="IPR014239">
    <property type="entry name" value="YpeB_PepSY1-2"/>
</dbReference>
<dbReference type="Pfam" id="PF14620">
    <property type="entry name" value="YPEB_PepSY1-2"/>
    <property type="match status" value="1"/>
</dbReference>
<accession>A0A8J6JN57</accession>
<keyword evidence="1" id="KW-0732">Signal</keyword>
<feature type="signal peptide" evidence="1">
    <location>
        <begin position="1"/>
        <end position="29"/>
    </location>
</feature>
<comment type="caution">
    <text evidence="4">The sequence shown here is derived from an EMBL/GenBank/DDBJ whole genome shotgun (WGS) entry which is preliminary data.</text>
</comment>
<gene>
    <name evidence="4" type="primary">ypeB</name>
    <name evidence="4" type="ORF">H8S62_12590</name>
</gene>
<feature type="chain" id="PRO_5038535647" evidence="1">
    <location>
        <begin position="30"/>
        <end position="457"/>
    </location>
</feature>
<evidence type="ECO:0000256" key="1">
    <source>
        <dbReference type="SAM" id="SignalP"/>
    </source>
</evidence>
<protein>
    <submittedName>
        <fullName evidence="4">Germination protein YpeB</fullName>
    </submittedName>
</protein>
<keyword evidence="5" id="KW-1185">Reference proteome</keyword>
<evidence type="ECO:0000259" key="2">
    <source>
        <dbReference type="Pfam" id="PF14620"/>
    </source>
</evidence>
<name>A0A8J6JN57_9FIRM</name>
<dbReference type="InterPro" id="IPR048402">
    <property type="entry name" value="YpeB_N"/>
</dbReference>
<feature type="domain" description="Sporulation protein YpeB N-terminal" evidence="3">
    <location>
        <begin position="37"/>
        <end position="169"/>
    </location>
</feature>
<dbReference type="Pfam" id="PF20769">
    <property type="entry name" value="YPEB_N"/>
    <property type="match status" value="1"/>
</dbReference>
<dbReference type="AlphaFoldDB" id="A0A8J6JN57"/>
<dbReference type="GO" id="GO:0009847">
    <property type="term" value="P:spore germination"/>
    <property type="evidence" value="ECO:0007669"/>
    <property type="project" value="InterPro"/>
</dbReference>
<dbReference type="Proteomes" id="UP000607645">
    <property type="component" value="Unassembled WGS sequence"/>
</dbReference>
<sequence>MRNHKRSRKAKILAASFLAGAFAVTGGFAVQGHSRAAAYENHLNNNYQHAFAELTTAVSELDTALQKASYATSPSLLSSLCTELFGRAMSAQMAIGELPYGNVELEETASFVAKVGDYAVALSKNTAVNGVCSEEERSNLRSLSAAASALSQMLQDLQADIHSGTITLEDLKSAERRLSSATEDGGQALAGSAFQTVESDFPEVPTLIYDGPFSEHIASRSPRMLEGCEEISQDDARAAAAAFLDLKPEIFSLVSAGEGRIPTWGFSAAVDGGEVYLEVTRQGGMVASLMNSRSVGEAVLTPEEAVETAAAFLTVRGYAGLSPSYHINQDNRLTVNFAACQGEVVCYPDLIKVTVALDNGRIVGFESEGYLMNHTQRTLAEPAVALAQAQAVLDPSLRLLSHQLALIPTGGENEVLCHEFKCETGDGKHCIVYVNAQTGNEERILLLIEDESGTLTI</sequence>
<evidence type="ECO:0000259" key="3">
    <source>
        <dbReference type="Pfam" id="PF20769"/>
    </source>
</evidence>
<dbReference type="EMBL" id="JACOPQ010000010">
    <property type="protein sequence ID" value="MBC5737845.1"/>
    <property type="molecule type" value="Genomic_DNA"/>
</dbReference>
<feature type="domain" description="Sporulation protein YpeB PepSY1 and PepSY2" evidence="2">
    <location>
        <begin position="193"/>
        <end position="379"/>
    </location>
</feature>
<evidence type="ECO:0000313" key="5">
    <source>
        <dbReference type="Proteomes" id="UP000607645"/>
    </source>
</evidence>
<evidence type="ECO:0000313" key="4">
    <source>
        <dbReference type="EMBL" id="MBC5737845.1"/>
    </source>
</evidence>
<organism evidence="4 5">
    <name type="scientific">Lawsonibacter faecis</name>
    <dbReference type="NCBI Taxonomy" id="2763052"/>
    <lineage>
        <taxon>Bacteria</taxon>
        <taxon>Bacillati</taxon>
        <taxon>Bacillota</taxon>
        <taxon>Clostridia</taxon>
        <taxon>Eubacteriales</taxon>
        <taxon>Oscillospiraceae</taxon>
        <taxon>Lawsonibacter</taxon>
    </lineage>
</organism>
<reference evidence="4" key="1">
    <citation type="submission" date="2020-08" db="EMBL/GenBank/DDBJ databases">
        <title>Genome public.</title>
        <authorList>
            <person name="Liu C."/>
            <person name="Sun Q."/>
        </authorList>
    </citation>
    <scope>NUCLEOTIDE SEQUENCE</scope>
    <source>
        <strain evidence="4">NSJ-52</strain>
    </source>
</reference>
<dbReference type="NCBIfam" id="TIGR02889">
    <property type="entry name" value="spore_YpeB"/>
    <property type="match status" value="1"/>
</dbReference>